<protein>
    <submittedName>
        <fullName evidence="2">Uncharacterized protein</fullName>
    </submittedName>
</protein>
<evidence type="ECO:0000313" key="2">
    <source>
        <dbReference type="EMBL" id="SIT14979.1"/>
    </source>
</evidence>
<dbReference type="AlphaFoldDB" id="A0A1N7PX12"/>
<reference evidence="3" key="1">
    <citation type="submission" date="2017-01" db="EMBL/GenBank/DDBJ databases">
        <authorList>
            <person name="Varghese N."/>
            <person name="Submissions S."/>
        </authorList>
    </citation>
    <scope>NUCLEOTIDE SEQUENCE [LARGE SCALE GENOMIC DNA]</scope>
    <source>
        <strain evidence="3">DSM 29430</strain>
    </source>
</reference>
<feature type="signal peptide" evidence="1">
    <location>
        <begin position="1"/>
        <end position="17"/>
    </location>
</feature>
<evidence type="ECO:0000313" key="3">
    <source>
        <dbReference type="Proteomes" id="UP000186684"/>
    </source>
</evidence>
<dbReference type="Proteomes" id="UP000186684">
    <property type="component" value="Unassembled WGS sequence"/>
</dbReference>
<dbReference type="EMBL" id="FTOQ01000021">
    <property type="protein sequence ID" value="SIT14979.1"/>
    <property type="molecule type" value="Genomic_DNA"/>
</dbReference>
<keyword evidence="3" id="KW-1185">Reference proteome</keyword>
<keyword evidence="1" id="KW-0732">Signal</keyword>
<dbReference type="RefSeq" id="WP_076450827.1">
    <property type="nucleotide sequence ID" value="NZ_FTOQ01000021.1"/>
</dbReference>
<dbReference type="OrthoDB" id="7876140at2"/>
<accession>A0A1N7PX12</accession>
<proteinExistence type="predicted"/>
<dbReference type="STRING" id="633194.SAMN05421759_12140"/>
<sequence>MRSLLILLVFLPAAAMSGTCRFTTECFEAEACAETEFTLDIEMAEAATQIVQLVTDAETMTGEGQMLDQGGFLFQGGNANGAHLLTAAPDGAARYSVHYFEGPMIVTYHGTCEEIG</sequence>
<feature type="chain" id="PRO_5012591373" evidence="1">
    <location>
        <begin position="18"/>
        <end position="116"/>
    </location>
</feature>
<organism evidence="2 3">
    <name type="scientific">Roseivivax lentus</name>
    <dbReference type="NCBI Taxonomy" id="633194"/>
    <lineage>
        <taxon>Bacteria</taxon>
        <taxon>Pseudomonadati</taxon>
        <taxon>Pseudomonadota</taxon>
        <taxon>Alphaproteobacteria</taxon>
        <taxon>Rhodobacterales</taxon>
        <taxon>Roseobacteraceae</taxon>
        <taxon>Roseivivax</taxon>
    </lineage>
</organism>
<name>A0A1N7PX12_9RHOB</name>
<gene>
    <name evidence="2" type="ORF">SAMN05421759_12140</name>
</gene>
<evidence type="ECO:0000256" key="1">
    <source>
        <dbReference type="SAM" id="SignalP"/>
    </source>
</evidence>